<dbReference type="SUPFAM" id="SSF53756">
    <property type="entry name" value="UDP-Glycosyltransferase/glycogen phosphorylase"/>
    <property type="match status" value="1"/>
</dbReference>
<keyword evidence="4" id="KW-1185">Reference proteome</keyword>
<gene>
    <name evidence="3" type="ORF">H8S17_13735</name>
</gene>
<feature type="domain" description="Glycosyltransferase subfamily 4-like N-terminal" evidence="2">
    <location>
        <begin position="2"/>
        <end position="146"/>
    </location>
</feature>
<dbReference type="PANTHER" id="PTHR12526">
    <property type="entry name" value="GLYCOSYLTRANSFERASE"/>
    <property type="match status" value="1"/>
</dbReference>
<dbReference type="RefSeq" id="WP_186867660.1">
    <property type="nucleotide sequence ID" value="NZ_JACOPH010000016.1"/>
</dbReference>
<sequence length="364" mass="41598">MKILILANNDVGLYKFRKELIDALLEENEVIICLPYGEFVDELEAMGCKFISCDLLERHGTNPIKELELISYYKKIIRKTMPDIVFTYTIKPNIYGGIVCSRLNIPYVVNITGLGTAVENAGAMQMITVYLYKLGLRKAQKVFFQNTENRDFMLRKGVVNGAYDMLPGSGVNLQNYAVSEYPKGETIDFVFVSRIMKEKGIDQYLEAAKVIRERYPETRFHICGFCEQAYENRLKQMTDEGIIIYHGLVKDMAAVYAKMSCTIHPTYYPEGLSNVLLESAACGRPIITTDRSGCREVVDDGINGYVIKEKDSQDLIDKIELFLKKKPEERKQMGLAGRRKVEKTFDRKIVIEKYLNEVKNLGCK</sequence>
<dbReference type="CDD" id="cd03808">
    <property type="entry name" value="GT4_CapM-like"/>
    <property type="match status" value="1"/>
</dbReference>
<feature type="domain" description="Glycosyl transferase family 1" evidence="1">
    <location>
        <begin position="184"/>
        <end position="339"/>
    </location>
</feature>
<dbReference type="Pfam" id="PF13477">
    <property type="entry name" value="Glyco_trans_4_2"/>
    <property type="match status" value="1"/>
</dbReference>
<name>A0A923LQT8_9FIRM</name>
<reference evidence="3" key="1">
    <citation type="submission" date="2020-08" db="EMBL/GenBank/DDBJ databases">
        <title>Genome public.</title>
        <authorList>
            <person name="Liu C."/>
            <person name="Sun Q."/>
        </authorList>
    </citation>
    <scope>NUCLEOTIDE SEQUENCE</scope>
    <source>
        <strain evidence="3">BX1005</strain>
    </source>
</reference>
<dbReference type="Pfam" id="PF00534">
    <property type="entry name" value="Glycos_transf_1"/>
    <property type="match status" value="1"/>
</dbReference>
<comment type="caution">
    <text evidence="3">The sequence shown here is derived from an EMBL/GenBank/DDBJ whole genome shotgun (WGS) entry which is preliminary data.</text>
</comment>
<dbReference type="InterPro" id="IPR028098">
    <property type="entry name" value="Glyco_trans_4-like_N"/>
</dbReference>
<dbReference type="GO" id="GO:0016757">
    <property type="term" value="F:glycosyltransferase activity"/>
    <property type="evidence" value="ECO:0007669"/>
    <property type="project" value="InterPro"/>
</dbReference>
<proteinExistence type="predicted"/>
<dbReference type="PANTHER" id="PTHR12526:SF630">
    <property type="entry name" value="GLYCOSYLTRANSFERASE"/>
    <property type="match status" value="1"/>
</dbReference>
<evidence type="ECO:0000259" key="2">
    <source>
        <dbReference type="Pfam" id="PF13477"/>
    </source>
</evidence>
<evidence type="ECO:0000313" key="4">
    <source>
        <dbReference type="Proteomes" id="UP000606720"/>
    </source>
</evidence>
<dbReference type="AlphaFoldDB" id="A0A923LQT8"/>
<evidence type="ECO:0000313" key="3">
    <source>
        <dbReference type="EMBL" id="MBC5715248.1"/>
    </source>
</evidence>
<dbReference type="InterPro" id="IPR001296">
    <property type="entry name" value="Glyco_trans_1"/>
</dbReference>
<dbReference type="Proteomes" id="UP000606720">
    <property type="component" value="Unassembled WGS sequence"/>
</dbReference>
<dbReference type="EMBL" id="JACOPH010000016">
    <property type="protein sequence ID" value="MBC5715248.1"/>
    <property type="molecule type" value="Genomic_DNA"/>
</dbReference>
<dbReference type="Gene3D" id="3.40.50.2000">
    <property type="entry name" value="Glycogen Phosphorylase B"/>
    <property type="match status" value="2"/>
</dbReference>
<organism evidence="3 4">
    <name type="scientific">Roseburia zhanii</name>
    <dbReference type="NCBI Taxonomy" id="2763064"/>
    <lineage>
        <taxon>Bacteria</taxon>
        <taxon>Bacillati</taxon>
        <taxon>Bacillota</taxon>
        <taxon>Clostridia</taxon>
        <taxon>Lachnospirales</taxon>
        <taxon>Lachnospiraceae</taxon>
        <taxon>Roseburia</taxon>
    </lineage>
</organism>
<evidence type="ECO:0000259" key="1">
    <source>
        <dbReference type="Pfam" id="PF00534"/>
    </source>
</evidence>
<accession>A0A923LQT8</accession>
<protein>
    <submittedName>
        <fullName evidence="3">Glycosyltransferase family 4 protein</fullName>
    </submittedName>
</protein>